<evidence type="ECO:0000313" key="1">
    <source>
        <dbReference type="EMBL" id="XBQ24743.1"/>
    </source>
</evidence>
<proteinExistence type="predicted"/>
<sequence length="47" mass="5426">MTIVSFDGLEEMENKKAIVSTRKGIARNTNSFMVYEVQREVALENLY</sequence>
<accession>A0AAU7N1P0</accession>
<protein>
    <submittedName>
        <fullName evidence="1">Uncharacterized protein</fullName>
    </submittedName>
</protein>
<name>A0AAU7N1P0_9FLAO</name>
<reference evidence="1" key="1">
    <citation type="submission" date="2024-05" db="EMBL/GenBank/DDBJ databases">
        <title>Draft Genome Sequences of Flagellimonas sp. MMG031 and Marinobacter sp. MMG032 Isolated from the dinoflagellate Symbiodinium pilosum.</title>
        <authorList>
            <person name="Shikuma N.J."/>
            <person name="Farrell M.V."/>
        </authorList>
    </citation>
    <scope>NUCLEOTIDE SEQUENCE</scope>
    <source>
        <strain evidence="1">MMG031</strain>
    </source>
</reference>
<dbReference type="KEGG" id="fld:ABNE31_07455"/>
<gene>
    <name evidence="1" type="ORF">ABNE31_07455</name>
</gene>
<dbReference type="EMBL" id="CP157804">
    <property type="protein sequence ID" value="XBQ24743.1"/>
    <property type="molecule type" value="Genomic_DNA"/>
</dbReference>
<dbReference type="AlphaFoldDB" id="A0AAU7N1P0"/>
<dbReference type="RefSeq" id="WP_349352900.1">
    <property type="nucleotide sequence ID" value="NZ_CP157804.1"/>
</dbReference>
<organism evidence="1">
    <name type="scientific">Flagellimonas sp. MMG031</name>
    <dbReference type="NCBI Taxonomy" id="3158549"/>
    <lineage>
        <taxon>Bacteria</taxon>
        <taxon>Pseudomonadati</taxon>
        <taxon>Bacteroidota</taxon>
        <taxon>Flavobacteriia</taxon>
        <taxon>Flavobacteriales</taxon>
        <taxon>Flavobacteriaceae</taxon>
        <taxon>Flagellimonas</taxon>
    </lineage>
</organism>